<organism evidence="1 2">
    <name type="scientific">Bradyrhizobium erythrophlei</name>
    <dbReference type="NCBI Taxonomy" id="1437360"/>
    <lineage>
        <taxon>Bacteria</taxon>
        <taxon>Pseudomonadati</taxon>
        <taxon>Pseudomonadota</taxon>
        <taxon>Alphaproteobacteria</taxon>
        <taxon>Hyphomicrobiales</taxon>
        <taxon>Nitrobacteraceae</taxon>
        <taxon>Bradyrhizobium</taxon>
    </lineage>
</organism>
<dbReference type="Proteomes" id="UP000184096">
    <property type="component" value="Chromosome I"/>
</dbReference>
<name>A0A1M7T1I1_9BRAD</name>
<proteinExistence type="predicted"/>
<dbReference type="InterPro" id="IPR019546">
    <property type="entry name" value="TAT_signal_bac_arc"/>
</dbReference>
<dbReference type="Pfam" id="PF13618">
    <property type="entry name" value="Gluconate_2-dh3"/>
    <property type="match status" value="1"/>
</dbReference>
<protein>
    <submittedName>
        <fullName evidence="1">Tat (Twin-arginine translocation) pathway signal sequence</fullName>
    </submittedName>
</protein>
<keyword evidence="2" id="KW-1185">Reference proteome</keyword>
<sequence>MANIGRRGFVKGATLGALAFSVGGVEILLTPNEARARNVPFRLLDGHQGETLEALGETLVPKAREAGIAHYIDQQISVPPQESLLQARIFNFRPPFADFYRSTIITIDDTSKKSFGKEFAQLAPKDQREFVDRMRQNKIEDWKGRPAALAYAVLRADAVDVVYGTMEGYEALGIPYMPHIAPEKRW</sequence>
<dbReference type="InterPro" id="IPR006311">
    <property type="entry name" value="TAT_signal"/>
</dbReference>
<evidence type="ECO:0000313" key="2">
    <source>
        <dbReference type="Proteomes" id="UP000184096"/>
    </source>
</evidence>
<dbReference type="InterPro" id="IPR027056">
    <property type="entry name" value="Gluconate_2DH_su3"/>
</dbReference>
<gene>
    <name evidence="1" type="ORF">SAMN05444170_0589</name>
</gene>
<dbReference type="OrthoDB" id="5731567at2"/>
<dbReference type="NCBIfam" id="TIGR01409">
    <property type="entry name" value="TAT_signal_seq"/>
    <property type="match status" value="1"/>
</dbReference>
<reference evidence="2" key="1">
    <citation type="submission" date="2016-11" db="EMBL/GenBank/DDBJ databases">
        <authorList>
            <person name="Varghese N."/>
            <person name="Submissions S."/>
        </authorList>
    </citation>
    <scope>NUCLEOTIDE SEQUENCE [LARGE SCALE GENOMIC DNA]</scope>
    <source>
        <strain evidence="2">GAS401</strain>
    </source>
</reference>
<dbReference type="PROSITE" id="PS51318">
    <property type="entry name" value="TAT"/>
    <property type="match status" value="1"/>
</dbReference>
<dbReference type="EMBL" id="LT670849">
    <property type="protein sequence ID" value="SHN64524.1"/>
    <property type="molecule type" value="Genomic_DNA"/>
</dbReference>
<dbReference type="AlphaFoldDB" id="A0A1M7T1I1"/>
<dbReference type="RefSeq" id="WP_083587415.1">
    <property type="nucleotide sequence ID" value="NZ_LT670849.1"/>
</dbReference>
<accession>A0A1M7T1I1</accession>
<evidence type="ECO:0000313" key="1">
    <source>
        <dbReference type="EMBL" id="SHN64524.1"/>
    </source>
</evidence>